<evidence type="ECO:0000313" key="2">
    <source>
        <dbReference type="Proteomes" id="UP000006512"/>
    </source>
</evidence>
<accession>F4QN51</accession>
<protein>
    <submittedName>
        <fullName evidence="1">Uncharacterized protein</fullName>
    </submittedName>
</protein>
<dbReference type="STRING" id="715226.ABI_30580"/>
<dbReference type="HOGENOM" id="CLU_3004075_0_0_5"/>
<gene>
    <name evidence="1" type="ORF">ABI_30580</name>
</gene>
<dbReference type="EMBL" id="GL883078">
    <property type="protein sequence ID" value="EGF91642.1"/>
    <property type="molecule type" value="Genomic_DNA"/>
</dbReference>
<organism evidence="1 2">
    <name type="scientific">Asticcacaulis biprosthecium C19</name>
    <dbReference type="NCBI Taxonomy" id="715226"/>
    <lineage>
        <taxon>Bacteria</taxon>
        <taxon>Pseudomonadati</taxon>
        <taxon>Pseudomonadota</taxon>
        <taxon>Alphaproteobacteria</taxon>
        <taxon>Caulobacterales</taxon>
        <taxon>Caulobacteraceae</taxon>
        <taxon>Asticcacaulis</taxon>
    </lineage>
</organism>
<reference evidence="2" key="1">
    <citation type="submission" date="2011-03" db="EMBL/GenBank/DDBJ databases">
        <title>Draft genome sequence of Brevundimonas diminuta.</title>
        <authorList>
            <person name="Brown P.J.B."/>
            <person name="Buechlein A."/>
            <person name="Hemmerich C."/>
            <person name="Brun Y.V."/>
        </authorList>
    </citation>
    <scope>NUCLEOTIDE SEQUENCE [LARGE SCALE GENOMIC DNA]</scope>
    <source>
        <strain evidence="2">C19</strain>
    </source>
</reference>
<dbReference type="Proteomes" id="UP000006512">
    <property type="component" value="Unassembled WGS sequence"/>
</dbReference>
<name>F4QN51_9CAUL</name>
<dbReference type="AlphaFoldDB" id="F4QN51"/>
<evidence type="ECO:0000313" key="1">
    <source>
        <dbReference type="EMBL" id="EGF91642.1"/>
    </source>
</evidence>
<proteinExistence type="predicted"/>
<sequence length="56" mass="6085">MFTAADGGGHQTLVPFSQPVLRSGCFRCPAGAGEDAGFRRKARDRYCKSFAFASRK</sequence>
<keyword evidence="2" id="KW-1185">Reference proteome</keyword>